<gene>
    <name evidence="1" type="ORF">KUF71_017498</name>
</gene>
<accession>A0AAE1I4F5</accession>
<reference evidence="1" key="2">
    <citation type="journal article" date="2023" name="BMC Genomics">
        <title>Pest status, molecular evolution, and epigenetic factors derived from the genome assembly of Frankliniella fusca, a thysanopteran phytovirus vector.</title>
        <authorList>
            <person name="Catto M.A."/>
            <person name="Labadie P.E."/>
            <person name="Jacobson A.L."/>
            <person name="Kennedy G.G."/>
            <person name="Srinivasan R."/>
            <person name="Hunt B.G."/>
        </authorList>
    </citation>
    <scope>NUCLEOTIDE SEQUENCE</scope>
    <source>
        <strain evidence="1">PL_HMW_Pooled</strain>
    </source>
</reference>
<keyword evidence="2" id="KW-1185">Reference proteome</keyword>
<dbReference type="AlphaFoldDB" id="A0AAE1I4F5"/>
<dbReference type="Proteomes" id="UP001219518">
    <property type="component" value="Unassembled WGS sequence"/>
</dbReference>
<protein>
    <submittedName>
        <fullName evidence="1">Transposable element Hobo transposase</fullName>
    </submittedName>
</protein>
<organism evidence="1 2">
    <name type="scientific">Frankliniella fusca</name>
    <dbReference type="NCBI Taxonomy" id="407009"/>
    <lineage>
        <taxon>Eukaryota</taxon>
        <taxon>Metazoa</taxon>
        <taxon>Ecdysozoa</taxon>
        <taxon>Arthropoda</taxon>
        <taxon>Hexapoda</taxon>
        <taxon>Insecta</taxon>
        <taxon>Pterygota</taxon>
        <taxon>Neoptera</taxon>
        <taxon>Paraneoptera</taxon>
        <taxon>Thysanoptera</taxon>
        <taxon>Terebrantia</taxon>
        <taxon>Thripoidea</taxon>
        <taxon>Thripidae</taxon>
        <taxon>Frankliniella</taxon>
    </lineage>
</organism>
<comment type="caution">
    <text evidence="1">The sequence shown here is derived from an EMBL/GenBank/DDBJ whole genome shotgun (WGS) entry which is preliminary data.</text>
</comment>
<dbReference type="EMBL" id="JAHWGI010001443">
    <property type="protein sequence ID" value="KAK3933237.1"/>
    <property type="molecule type" value="Genomic_DNA"/>
</dbReference>
<evidence type="ECO:0000313" key="2">
    <source>
        <dbReference type="Proteomes" id="UP001219518"/>
    </source>
</evidence>
<evidence type="ECO:0000313" key="1">
    <source>
        <dbReference type="EMBL" id="KAK3933237.1"/>
    </source>
</evidence>
<proteinExistence type="predicted"/>
<name>A0AAE1I4F5_9NEOP</name>
<sequence>MKATGVNIRNAMFTAMAELGFTAEEFSGIEWVTDRGANIKKALENDSREDCTAHIINTVVRSTFTIPFYELRQEALGAASATTKKLLETVEEAVKVVRSADPSLVVEKDLDLKKVEDNLEVPNKQFSSKFTSMLRSVLTFRKQLENTKG</sequence>
<reference evidence="1" key="1">
    <citation type="submission" date="2021-07" db="EMBL/GenBank/DDBJ databases">
        <authorList>
            <person name="Catto M.A."/>
            <person name="Jacobson A."/>
            <person name="Kennedy G."/>
            <person name="Labadie P."/>
            <person name="Hunt B.G."/>
            <person name="Srinivasan R."/>
        </authorList>
    </citation>
    <scope>NUCLEOTIDE SEQUENCE</scope>
    <source>
        <strain evidence="1">PL_HMW_Pooled</strain>
        <tissue evidence="1">Head</tissue>
    </source>
</reference>